<dbReference type="Proteomes" id="UP000541583">
    <property type="component" value="Unassembled WGS sequence"/>
</dbReference>
<sequence length="321" mass="37713">MSNNKDEILLGLTTWAAKNKDIFCVIITGSMAREYKKADEYSDIDVIVFCKNRHWFDHNPEWMQEISVPVAYYTDKVLANQLGNKIFFHNGVGMDIVFLDKRLSYWAYLYALLKEKNNFLKLTPRILKNPIEDALNAFAYSVQRGFFCVVDKKDYNEKLHYIEKIFRSKKDKVFDMKRVNFIVNKFWHHSYLMAIKLHRGDLLSAKIECDNGLKICLLHLIELHTKSIRGAVFDTMHNGRGISAWGDPAFISRFKYIYGHYDFADSWNGLEETMDLFSDVVDALYSLHPDMKVNNPEQYIRKWVSGIKEKNINNYEIIARK</sequence>
<dbReference type="Gene3D" id="3.30.460.10">
    <property type="entry name" value="Beta Polymerase, domain 2"/>
    <property type="match status" value="1"/>
</dbReference>
<dbReference type="SUPFAM" id="SSF81631">
    <property type="entry name" value="PAP/OAS1 substrate-binding domain"/>
    <property type="match status" value="1"/>
</dbReference>
<comment type="caution">
    <text evidence="1">The sequence shown here is derived from an EMBL/GenBank/DDBJ whole genome shotgun (WGS) entry which is preliminary data.</text>
</comment>
<dbReference type="Pfam" id="PF04439">
    <property type="entry name" value="Adenyl_transf"/>
    <property type="match status" value="2"/>
</dbReference>
<dbReference type="InterPro" id="IPR007530">
    <property type="entry name" value="Aminoglycoside_adenylylTfrase"/>
</dbReference>
<dbReference type="SUPFAM" id="SSF81301">
    <property type="entry name" value="Nucleotidyltransferase"/>
    <property type="match status" value="1"/>
</dbReference>
<dbReference type="EMBL" id="JACHCB010000020">
    <property type="protein sequence ID" value="MBB6112603.1"/>
    <property type="molecule type" value="Genomic_DNA"/>
</dbReference>
<proteinExistence type="predicted"/>
<reference evidence="1 2" key="1">
    <citation type="submission" date="2020-08" db="EMBL/GenBank/DDBJ databases">
        <title>Genomic Encyclopedia of Type Strains, Phase IV (KMG-V): Genome sequencing to study the core and pangenomes of soil and plant-associated prokaryotes.</title>
        <authorList>
            <person name="Whitman W."/>
        </authorList>
    </citation>
    <scope>NUCLEOTIDE SEQUENCE [LARGE SCALE GENOMIC DNA]</scope>
    <source>
        <strain evidence="1 2">ANJLi2</strain>
    </source>
</reference>
<dbReference type="Gene3D" id="1.20.120.330">
    <property type="entry name" value="Nucleotidyltransferases domain 2"/>
    <property type="match status" value="1"/>
</dbReference>
<dbReference type="RefSeq" id="WP_076378237.1">
    <property type="nucleotide sequence ID" value="NZ_FTMG01000020.1"/>
</dbReference>
<keyword evidence="2" id="KW-1185">Reference proteome</keyword>
<accession>A0ABR6PSQ4</accession>
<evidence type="ECO:0000313" key="1">
    <source>
        <dbReference type="EMBL" id="MBB6112603.1"/>
    </source>
</evidence>
<dbReference type="InterPro" id="IPR043519">
    <property type="entry name" value="NT_sf"/>
</dbReference>
<gene>
    <name evidence="1" type="ORF">HDF23_005380</name>
</gene>
<evidence type="ECO:0000313" key="2">
    <source>
        <dbReference type="Proteomes" id="UP000541583"/>
    </source>
</evidence>
<name>A0ABR6PSQ4_9SPHI</name>
<organism evidence="1 2">
    <name type="scientific">Mucilaginibacter lappiensis</name>
    <dbReference type="NCBI Taxonomy" id="354630"/>
    <lineage>
        <taxon>Bacteria</taxon>
        <taxon>Pseudomonadati</taxon>
        <taxon>Bacteroidota</taxon>
        <taxon>Sphingobacteriia</taxon>
        <taxon>Sphingobacteriales</taxon>
        <taxon>Sphingobacteriaceae</taxon>
        <taxon>Mucilaginibacter</taxon>
    </lineage>
</organism>
<protein>
    <submittedName>
        <fullName evidence="1">Nucleotidyltransferase</fullName>
    </submittedName>
</protein>